<organism evidence="1">
    <name type="scientific">Anguilla anguilla</name>
    <name type="common">European freshwater eel</name>
    <name type="synonym">Muraena anguilla</name>
    <dbReference type="NCBI Taxonomy" id="7936"/>
    <lineage>
        <taxon>Eukaryota</taxon>
        <taxon>Metazoa</taxon>
        <taxon>Chordata</taxon>
        <taxon>Craniata</taxon>
        <taxon>Vertebrata</taxon>
        <taxon>Euteleostomi</taxon>
        <taxon>Actinopterygii</taxon>
        <taxon>Neopterygii</taxon>
        <taxon>Teleostei</taxon>
        <taxon>Anguilliformes</taxon>
        <taxon>Anguillidae</taxon>
        <taxon>Anguilla</taxon>
    </lineage>
</organism>
<accession>A0A0E9RP87</accession>
<protein>
    <submittedName>
        <fullName evidence="1">Uncharacterized protein</fullName>
    </submittedName>
</protein>
<evidence type="ECO:0000313" key="1">
    <source>
        <dbReference type="EMBL" id="JAH30183.1"/>
    </source>
</evidence>
<dbReference type="AlphaFoldDB" id="A0A0E9RP87"/>
<reference evidence="1" key="2">
    <citation type="journal article" date="2015" name="Fish Shellfish Immunol.">
        <title>Early steps in the European eel (Anguilla anguilla)-Vibrio vulnificus interaction in the gills: Role of the RtxA13 toxin.</title>
        <authorList>
            <person name="Callol A."/>
            <person name="Pajuelo D."/>
            <person name="Ebbesson L."/>
            <person name="Teles M."/>
            <person name="MacKenzie S."/>
            <person name="Amaro C."/>
        </authorList>
    </citation>
    <scope>NUCLEOTIDE SEQUENCE</scope>
</reference>
<name>A0A0E9RP87_ANGAN</name>
<reference evidence="1" key="1">
    <citation type="submission" date="2014-11" db="EMBL/GenBank/DDBJ databases">
        <authorList>
            <person name="Amaro Gonzalez C."/>
        </authorList>
    </citation>
    <scope>NUCLEOTIDE SEQUENCE</scope>
</reference>
<proteinExistence type="predicted"/>
<sequence length="43" mass="4916">MNTNTSPYDALLNLFPAVLPPTIPGWDHDDREFQVRTVIPLIH</sequence>
<dbReference type="EMBL" id="GBXM01078394">
    <property type="protein sequence ID" value="JAH30183.1"/>
    <property type="molecule type" value="Transcribed_RNA"/>
</dbReference>